<dbReference type="OrthoDB" id="2350783at2759"/>
<evidence type="ECO:0000313" key="2">
    <source>
        <dbReference type="EMBL" id="PGH14793.1"/>
    </source>
</evidence>
<dbReference type="InterPro" id="IPR036653">
    <property type="entry name" value="CinA-like_C"/>
</dbReference>
<dbReference type="InterPro" id="IPR008136">
    <property type="entry name" value="CinA_C"/>
</dbReference>
<dbReference type="SUPFAM" id="SSF142433">
    <property type="entry name" value="CinA-like"/>
    <property type="match status" value="1"/>
</dbReference>
<proteinExistence type="predicted"/>
<accession>A0A2B7Y178</accession>
<reference evidence="2 3" key="1">
    <citation type="submission" date="2017-10" db="EMBL/GenBank/DDBJ databases">
        <title>Comparative genomics in systemic dimorphic fungi from Ajellomycetaceae.</title>
        <authorList>
            <person name="Munoz J.F."/>
            <person name="Mcewen J.G."/>
            <person name="Clay O.K."/>
            <person name="Cuomo C.A."/>
        </authorList>
    </citation>
    <scope>NUCLEOTIDE SEQUENCE [LARGE SCALE GENOMIC DNA]</scope>
    <source>
        <strain evidence="2 3">UAMH5409</strain>
    </source>
</reference>
<name>A0A2B7Y178_9EURO</name>
<organism evidence="2 3">
    <name type="scientific">Helicocarpus griseus UAMH5409</name>
    <dbReference type="NCBI Taxonomy" id="1447875"/>
    <lineage>
        <taxon>Eukaryota</taxon>
        <taxon>Fungi</taxon>
        <taxon>Dikarya</taxon>
        <taxon>Ascomycota</taxon>
        <taxon>Pezizomycotina</taxon>
        <taxon>Eurotiomycetes</taxon>
        <taxon>Eurotiomycetidae</taxon>
        <taxon>Onygenales</taxon>
        <taxon>Ajellomycetaceae</taxon>
        <taxon>Helicocarpus</taxon>
    </lineage>
</organism>
<dbReference type="STRING" id="1447875.A0A2B7Y178"/>
<dbReference type="EMBL" id="PDNB01000031">
    <property type="protein sequence ID" value="PGH14793.1"/>
    <property type="molecule type" value="Genomic_DNA"/>
</dbReference>
<keyword evidence="3" id="KW-1185">Reference proteome</keyword>
<protein>
    <recommendedName>
        <fullName evidence="1">CinA C-terminal domain-containing protein</fullName>
    </recommendedName>
</protein>
<sequence length="174" mass="17973">MPSEFPPPSLRDLRDEVANLLKEKHESVSIAETASGGLLSATLLSAPGASSFYKGGLTVYTLPSRLAYAGWAAADIESYAGPTPAVVAGMAGNVRATLQSTYALCESGTAGPTASGEGRNRQPGYVALAVSCAAGTYTREVETGLGGDREGNMVAFAREGLRFVRDVINGEAKL</sequence>
<feature type="domain" description="CinA C-terminal" evidence="1">
    <location>
        <begin position="12"/>
        <end position="167"/>
    </location>
</feature>
<gene>
    <name evidence="2" type="ORF">AJ79_02809</name>
</gene>
<dbReference type="Gene3D" id="3.90.950.20">
    <property type="entry name" value="CinA-like"/>
    <property type="match status" value="1"/>
</dbReference>
<evidence type="ECO:0000313" key="3">
    <source>
        <dbReference type="Proteomes" id="UP000223968"/>
    </source>
</evidence>
<dbReference type="Proteomes" id="UP000223968">
    <property type="component" value="Unassembled WGS sequence"/>
</dbReference>
<dbReference type="Pfam" id="PF02464">
    <property type="entry name" value="CinA"/>
    <property type="match status" value="1"/>
</dbReference>
<dbReference type="AlphaFoldDB" id="A0A2B7Y178"/>
<comment type="caution">
    <text evidence="2">The sequence shown here is derived from an EMBL/GenBank/DDBJ whole genome shotgun (WGS) entry which is preliminary data.</text>
</comment>
<evidence type="ECO:0000259" key="1">
    <source>
        <dbReference type="Pfam" id="PF02464"/>
    </source>
</evidence>